<evidence type="ECO:0000256" key="3">
    <source>
        <dbReference type="ARBA" id="ARBA00022448"/>
    </source>
</evidence>
<feature type="domain" description="Amino acid transporter transmembrane" evidence="9">
    <location>
        <begin position="8"/>
        <end position="367"/>
    </location>
</feature>
<evidence type="ECO:0000313" key="10">
    <source>
        <dbReference type="EMBL" id="KAK8897082.1"/>
    </source>
</evidence>
<feature type="transmembrane region" description="Helical" evidence="8">
    <location>
        <begin position="91"/>
        <end position="111"/>
    </location>
</feature>
<sequence length="373" mass="42897">MVPYCFTCGVGTALIISFCFAVLAYLSLVLLIDSSQYCHKYEYQGLFSHCFGKRQLWMVNIVIFLVQYGSVMIYCHWLGRLMNHIFQFSNFILGSNAFWICALTAFFVFPLTIFREISALQNFTFLTLIFIFILIVHALYWFIYDLKRDGFDPNHQFTFFNFKRYDVIITALSVNALAFHCHLNMFSSLEHLKHCTVKRAHLLCALVPASCFTLYNMFGLFSYLNLFDNLKSGSSLEYYPHPNWFTKLATGGILVVLIISSPLMNWSCRLSINDLIYKDKPMTNLRWITIGGLICLSAAFLASSSEKVRLFFNVFGGLFMPIIEFMLPALFFFKTQNGRGSLSHKIIGIILILFSVIAMVLCTYQAIKDIIND</sequence>
<evidence type="ECO:0000256" key="2">
    <source>
        <dbReference type="ARBA" id="ARBA00008066"/>
    </source>
</evidence>
<feature type="transmembrane region" description="Helical" evidence="8">
    <location>
        <begin position="164"/>
        <end position="181"/>
    </location>
</feature>
<dbReference type="InterPro" id="IPR013057">
    <property type="entry name" value="AA_transpt_TM"/>
</dbReference>
<feature type="transmembrane region" description="Helical" evidence="8">
    <location>
        <begin position="310"/>
        <end position="333"/>
    </location>
</feature>
<evidence type="ECO:0000256" key="8">
    <source>
        <dbReference type="SAM" id="Phobius"/>
    </source>
</evidence>
<name>A0ABR2L142_9EUKA</name>
<feature type="transmembrane region" description="Helical" evidence="8">
    <location>
        <begin position="244"/>
        <end position="264"/>
    </location>
</feature>
<feature type="transmembrane region" description="Helical" evidence="8">
    <location>
        <begin position="345"/>
        <end position="367"/>
    </location>
</feature>
<dbReference type="Proteomes" id="UP001470230">
    <property type="component" value="Unassembled WGS sequence"/>
</dbReference>
<evidence type="ECO:0000256" key="4">
    <source>
        <dbReference type="ARBA" id="ARBA00022692"/>
    </source>
</evidence>
<feature type="transmembrane region" description="Helical" evidence="8">
    <location>
        <begin position="12"/>
        <end position="32"/>
    </location>
</feature>
<protein>
    <recommendedName>
        <fullName evidence="9">Amino acid transporter transmembrane domain-containing protein</fullName>
    </recommendedName>
</protein>
<feature type="transmembrane region" description="Helical" evidence="8">
    <location>
        <begin position="56"/>
        <end position="79"/>
    </location>
</feature>
<comment type="subcellular location">
    <subcellularLocation>
        <location evidence="1">Membrane</location>
        <topology evidence="1">Multi-pass membrane protein</topology>
    </subcellularLocation>
</comment>
<evidence type="ECO:0000256" key="1">
    <source>
        <dbReference type="ARBA" id="ARBA00004141"/>
    </source>
</evidence>
<proteinExistence type="inferred from homology"/>
<dbReference type="Pfam" id="PF01490">
    <property type="entry name" value="Aa_trans"/>
    <property type="match status" value="1"/>
</dbReference>
<accession>A0ABR2L142</accession>
<feature type="transmembrane region" description="Helical" evidence="8">
    <location>
        <begin position="202"/>
        <end position="224"/>
    </location>
</feature>
<keyword evidence="7 8" id="KW-0472">Membrane</keyword>
<evidence type="ECO:0000256" key="7">
    <source>
        <dbReference type="ARBA" id="ARBA00023136"/>
    </source>
</evidence>
<keyword evidence="3" id="KW-0813">Transport</keyword>
<feature type="transmembrane region" description="Helical" evidence="8">
    <location>
        <begin position="123"/>
        <end position="144"/>
    </location>
</feature>
<gene>
    <name evidence="10" type="ORF">M9Y10_015016</name>
</gene>
<dbReference type="PANTHER" id="PTHR22950:SF458">
    <property type="entry name" value="SODIUM-COUPLED NEUTRAL AMINO ACID TRANSPORTER 11-RELATED"/>
    <property type="match status" value="1"/>
</dbReference>
<reference evidence="10 11" key="1">
    <citation type="submission" date="2024-04" db="EMBL/GenBank/DDBJ databases">
        <title>Tritrichomonas musculus Genome.</title>
        <authorList>
            <person name="Alves-Ferreira E."/>
            <person name="Grigg M."/>
            <person name="Lorenzi H."/>
            <person name="Galac M."/>
        </authorList>
    </citation>
    <scope>NUCLEOTIDE SEQUENCE [LARGE SCALE GENOMIC DNA]</scope>
    <source>
        <strain evidence="10 11">EAF2021</strain>
    </source>
</reference>
<dbReference type="PANTHER" id="PTHR22950">
    <property type="entry name" value="AMINO ACID TRANSPORTER"/>
    <property type="match status" value="1"/>
</dbReference>
<comment type="caution">
    <text evidence="10">The sequence shown here is derived from an EMBL/GenBank/DDBJ whole genome shotgun (WGS) entry which is preliminary data.</text>
</comment>
<comment type="similarity">
    <text evidence="2">Belongs to the amino acid/polyamine transporter 2 family.</text>
</comment>
<organism evidence="10 11">
    <name type="scientific">Tritrichomonas musculus</name>
    <dbReference type="NCBI Taxonomy" id="1915356"/>
    <lineage>
        <taxon>Eukaryota</taxon>
        <taxon>Metamonada</taxon>
        <taxon>Parabasalia</taxon>
        <taxon>Tritrichomonadida</taxon>
        <taxon>Tritrichomonadidae</taxon>
        <taxon>Tritrichomonas</taxon>
    </lineage>
</organism>
<keyword evidence="4 8" id="KW-0812">Transmembrane</keyword>
<evidence type="ECO:0000256" key="6">
    <source>
        <dbReference type="ARBA" id="ARBA00022989"/>
    </source>
</evidence>
<evidence type="ECO:0000313" key="11">
    <source>
        <dbReference type="Proteomes" id="UP001470230"/>
    </source>
</evidence>
<dbReference type="EMBL" id="JAPFFF010000002">
    <property type="protein sequence ID" value="KAK8897082.1"/>
    <property type="molecule type" value="Genomic_DNA"/>
</dbReference>
<keyword evidence="11" id="KW-1185">Reference proteome</keyword>
<feature type="transmembrane region" description="Helical" evidence="8">
    <location>
        <begin position="285"/>
        <end position="304"/>
    </location>
</feature>
<evidence type="ECO:0000256" key="5">
    <source>
        <dbReference type="ARBA" id="ARBA00022970"/>
    </source>
</evidence>
<evidence type="ECO:0000259" key="9">
    <source>
        <dbReference type="Pfam" id="PF01490"/>
    </source>
</evidence>
<keyword evidence="6 8" id="KW-1133">Transmembrane helix</keyword>
<keyword evidence="5" id="KW-0029">Amino-acid transport</keyword>